<keyword evidence="1" id="KW-0472">Membrane</keyword>
<dbReference type="Proteomes" id="UP001431449">
    <property type="component" value="Unassembled WGS sequence"/>
</dbReference>
<comment type="caution">
    <text evidence="2">The sequence shown here is derived from an EMBL/GenBank/DDBJ whole genome shotgun (WGS) entry which is preliminary data.</text>
</comment>
<accession>A0ABT0GKH8</accession>
<dbReference type="EMBL" id="JALNMH010000013">
    <property type="protein sequence ID" value="MCK7595030.1"/>
    <property type="molecule type" value="Genomic_DNA"/>
</dbReference>
<evidence type="ECO:0008006" key="4">
    <source>
        <dbReference type="Google" id="ProtNLM"/>
    </source>
</evidence>
<evidence type="ECO:0000256" key="1">
    <source>
        <dbReference type="SAM" id="Phobius"/>
    </source>
</evidence>
<feature type="transmembrane region" description="Helical" evidence="1">
    <location>
        <begin position="7"/>
        <end position="29"/>
    </location>
</feature>
<keyword evidence="3" id="KW-1185">Reference proteome</keyword>
<feature type="transmembrane region" description="Helical" evidence="1">
    <location>
        <begin position="169"/>
        <end position="186"/>
    </location>
</feature>
<evidence type="ECO:0000313" key="2">
    <source>
        <dbReference type="EMBL" id="MCK7595030.1"/>
    </source>
</evidence>
<name>A0ABT0GKH8_9GAMM</name>
<keyword evidence="1" id="KW-0812">Transmembrane</keyword>
<keyword evidence="1" id="KW-1133">Transmembrane helix</keyword>
<reference evidence="2" key="1">
    <citation type="submission" date="2022-04" db="EMBL/GenBank/DDBJ databases">
        <title>Lysobacter sp. CAU 1642 isolated from sea sand.</title>
        <authorList>
            <person name="Kim W."/>
        </authorList>
    </citation>
    <scope>NUCLEOTIDE SEQUENCE</scope>
    <source>
        <strain evidence="2">CAU 1642</strain>
    </source>
</reference>
<evidence type="ECO:0000313" key="3">
    <source>
        <dbReference type="Proteomes" id="UP001431449"/>
    </source>
</evidence>
<organism evidence="2 3">
    <name type="scientific">Pseudomarimonas salicorniae</name>
    <dbReference type="NCBI Taxonomy" id="2933270"/>
    <lineage>
        <taxon>Bacteria</taxon>
        <taxon>Pseudomonadati</taxon>
        <taxon>Pseudomonadota</taxon>
        <taxon>Gammaproteobacteria</taxon>
        <taxon>Lysobacterales</taxon>
        <taxon>Lysobacteraceae</taxon>
        <taxon>Pseudomarimonas</taxon>
    </lineage>
</organism>
<feature type="transmembrane region" description="Helical" evidence="1">
    <location>
        <begin position="88"/>
        <end position="108"/>
    </location>
</feature>
<protein>
    <recommendedName>
        <fullName evidence="4">DUF4386 family protein</fullName>
    </recommendedName>
</protein>
<dbReference type="RefSeq" id="WP_248210772.1">
    <property type="nucleotide sequence ID" value="NZ_JALNMH010000013.1"/>
</dbReference>
<sequence length="227" mass="23687">MGWQRSGALAAIAMALIYLLGFAVLLGVLTPQAGDPSATPAGRLDFMLQHRLAFQLWLLMLYVVFGLLLVVLQIALQQRLSTVSVPRLQWIGALGMIWAGLLIGSGMLASVGLQVVGELHEADPDRALLAWTVIAAVQDGLGGGVEVVGGLWMISLAMLGGRPGGLPRGLAWLAWPVGVCGVLTLIPPLAELGAVFGLGQILWFLLLGVVLWREGDDAPAGAADGAS</sequence>
<feature type="transmembrane region" description="Helical" evidence="1">
    <location>
        <begin position="192"/>
        <end position="212"/>
    </location>
</feature>
<gene>
    <name evidence="2" type="ORF">M0G41_15275</name>
</gene>
<proteinExistence type="predicted"/>
<feature type="transmembrane region" description="Helical" evidence="1">
    <location>
        <begin position="54"/>
        <end position="76"/>
    </location>
</feature>
<feature type="transmembrane region" description="Helical" evidence="1">
    <location>
        <begin position="128"/>
        <end position="157"/>
    </location>
</feature>